<gene>
    <name evidence="1" type="ORF">BO88DRAFT_400758</name>
</gene>
<name>A0A319D519_ASPVC</name>
<sequence>MATDLEIANLNGTSCTPDTLHMGSPITRRHSHACCRDYRATEIAGSDGVQVEAT</sequence>
<reference evidence="1" key="1">
    <citation type="submission" date="2016-12" db="EMBL/GenBank/DDBJ databases">
        <title>The genomes of Aspergillus section Nigri reveals drivers in fungal speciation.</title>
        <authorList>
            <consortium name="DOE Joint Genome Institute"/>
            <person name="Vesth T.C."/>
            <person name="Nybo J."/>
            <person name="Theobald S."/>
            <person name="Brandl J."/>
            <person name="Frisvad J.C."/>
            <person name="Nielsen K.F."/>
            <person name="Lyhne E.K."/>
            <person name="Kogle M.E."/>
            <person name="Kuo A."/>
            <person name="Riley R."/>
            <person name="Clum A."/>
            <person name="Nolan M."/>
            <person name="Lipzen A."/>
            <person name="Salamov A."/>
            <person name="Henrissat B."/>
            <person name="Wiebenga A."/>
            <person name="De Vries R.P."/>
            <person name="Grigoriev I.V."/>
            <person name="Mortensen U.H."/>
            <person name="Andersen M.R."/>
            <person name="Baker S.E."/>
        </authorList>
    </citation>
    <scope>NUCLEOTIDE SEQUENCE [LARGE SCALE GENOMIC DNA]</scope>
    <source>
        <strain evidence="1">CBS 113365</strain>
    </source>
</reference>
<accession>A0A319D519</accession>
<dbReference type="GeneID" id="37210263"/>
<protein>
    <submittedName>
        <fullName evidence="1">Uncharacterized protein</fullName>
    </submittedName>
</protein>
<evidence type="ECO:0000313" key="2">
    <source>
        <dbReference type="Proteomes" id="UP000248405"/>
    </source>
</evidence>
<organism evidence="1 2">
    <name type="scientific">Aspergillus vadensis (strain CBS 113365 / IMI 142717 / IBT 24658)</name>
    <dbReference type="NCBI Taxonomy" id="1448311"/>
    <lineage>
        <taxon>Eukaryota</taxon>
        <taxon>Fungi</taxon>
        <taxon>Dikarya</taxon>
        <taxon>Ascomycota</taxon>
        <taxon>Pezizomycotina</taxon>
        <taxon>Eurotiomycetes</taxon>
        <taxon>Eurotiomycetidae</taxon>
        <taxon>Eurotiales</taxon>
        <taxon>Aspergillaceae</taxon>
        <taxon>Aspergillus</taxon>
        <taxon>Aspergillus subgen. Circumdati</taxon>
    </lineage>
</organism>
<keyword evidence="2" id="KW-1185">Reference proteome</keyword>
<evidence type="ECO:0000313" key="1">
    <source>
        <dbReference type="EMBL" id="PYH75142.1"/>
    </source>
</evidence>
<dbReference type="OrthoDB" id="10368670at2759"/>
<dbReference type="EMBL" id="KZ821614">
    <property type="protein sequence ID" value="PYH75142.1"/>
    <property type="molecule type" value="Genomic_DNA"/>
</dbReference>
<dbReference type="RefSeq" id="XP_025568936.1">
    <property type="nucleotide sequence ID" value="XM_025705671.1"/>
</dbReference>
<dbReference type="Proteomes" id="UP000248405">
    <property type="component" value="Unassembled WGS sequence"/>
</dbReference>
<proteinExistence type="predicted"/>
<dbReference type="AlphaFoldDB" id="A0A319D519"/>